<evidence type="ECO:0000256" key="1">
    <source>
        <dbReference type="ARBA" id="ARBA00022723"/>
    </source>
</evidence>
<evidence type="ECO:0000256" key="3">
    <source>
        <dbReference type="ARBA" id="ARBA00022833"/>
    </source>
</evidence>
<reference evidence="8" key="1">
    <citation type="submission" date="2021-09" db="EMBL/GenBank/DDBJ databases">
        <authorList>
            <consortium name="AG Swart"/>
            <person name="Singh M."/>
            <person name="Singh A."/>
            <person name="Seah K."/>
            <person name="Emmerich C."/>
        </authorList>
    </citation>
    <scope>NUCLEOTIDE SEQUENCE</scope>
    <source>
        <strain evidence="8">ATCC30299</strain>
    </source>
</reference>
<evidence type="ECO:0000313" key="8">
    <source>
        <dbReference type="EMBL" id="CAG9333839.1"/>
    </source>
</evidence>
<keyword evidence="9" id="KW-1185">Reference proteome</keyword>
<dbReference type="GO" id="GO:0008270">
    <property type="term" value="F:zinc ion binding"/>
    <property type="evidence" value="ECO:0007669"/>
    <property type="project" value="UniProtKB-KW"/>
</dbReference>
<dbReference type="SMART" id="SM00184">
    <property type="entry name" value="RING"/>
    <property type="match status" value="2"/>
</dbReference>
<evidence type="ECO:0000256" key="2">
    <source>
        <dbReference type="ARBA" id="ARBA00022771"/>
    </source>
</evidence>
<protein>
    <recommendedName>
        <fullName evidence="10">PHD and RING finger domain-containing protein 1</fullName>
    </recommendedName>
</protein>
<gene>
    <name evidence="8" type="ORF">BSTOLATCC_MIC59649</name>
</gene>
<dbReference type="SMART" id="SM00249">
    <property type="entry name" value="PHD"/>
    <property type="match status" value="1"/>
</dbReference>
<evidence type="ECO:0000256" key="4">
    <source>
        <dbReference type="PROSITE-ProRule" id="PRU00175"/>
    </source>
</evidence>
<feature type="compositionally biased region" description="Basic and acidic residues" evidence="5">
    <location>
        <begin position="163"/>
        <end position="179"/>
    </location>
</feature>
<evidence type="ECO:0000259" key="7">
    <source>
        <dbReference type="PROSITE" id="PS50089"/>
    </source>
</evidence>
<feature type="region of interest" description="Disordered" evidence="5">
    <location>
        <begin position="163"/>
        <end position="212"/>
    </location>
</feature>
<organism evidence="8 9">
    <name type="scientific">Blepharisma stoltei</name>
    <dbReference type="NCBI Taxonomy" id="1481888"/>
    <lineage>
        <taxon>Eukaryota</taxon>
        <taxon>Sar</taxon>
        <taxon>Alveolata</taxon>
        <taxon>Ciliophora</taxon>
        <taxon>Postciliodesmatophora</taxon>
        <taxon>Heterotrichea</taxon>
        <taxon>Heterotrichida</taxon>
        <taxon>Blepharismidae</taxon>
        <taxon>Blepharisma</taxon>
    </lineage>
</organism>
<dbReference type="PROSITE" id="PS01359">
    <property type="entry name" value="ZF_PHD_1"/>
    <property type="match status" value="1"/>
</dbReference>
<dbReference type="InterPro" id="IPR019786">
    <property type="entry name" value="Zinc_finger_PHD-type_CS"/>
</dbReference>
<feature type="compositionally biased region" description="Basic and acidic residues" evidence="5">
    <location>
        <begin position="186"/>
        <end position="198"/>
    </location>
</feature>
<evidence type="ECO:0000259" key="6">
    <source>
        <dbReference type="PROSITE" id="PS50016"/>
    </source>
</evidence>
<dbReference type="PROSITE" id="PS50089">
    <property type="entry name" value="ZF_RING_2"/>
    <property type="match status" value="1"/>
</dbReference>
<dbReference type="AlphaFoldDB" id="A0AAU9K868"/>
<keyword evidence="3" id="KW-0862">Zinc</keyword>
<feature type="domain" description="PHD-type" evidence="6">
    <location>
        <begin position="100"/>
        <end position="149"/>
    </location>
</feature>
<accession>A0AAU9K868</accession>
<dbReference type="EMBL" id="CAJZBQ010000057">
    <property type="protein sequence ID" value="CAG9333839.1"/>
    <property type="molecule type" value="Genomic_DNA"/>
</dbReference>
<dbReference type="Proteomes" id="UP001162131">
    <property type="component" value="Unassembled WGS sequence"/>
</dbReference>
<dbReference type="PANTHER" id="PTHR47177">
    <property type="entry name" value="F18C1.6 PROTEIN"/>
    <property type="match status" value="1"/>
</dbReference>
<keyword evidence="1" id="KW-0479">Metal-binding</keyword>
<dbReference type="InterPro" id="IPR013083">
    <property type="entry name" value="Znf_RING/FYVE/PHD"/>
</dbReference>
<dbReference type="Pfam" id="PF13639">
    <property type="entry name" value="zf-RING_2"/>
    <property type="match status" value="1"/>
</dbReference>
<feature type="domain" description="RING-type" evidence="7">
    <location>
        <begin position="27"/>
        <end position="68"/>
    </location>
</feature>
<comment type="caution">
    <text evidence="8">The sequence shown here is derived from an EMBL/GenBank/DDBJ whole genome shotgun (WGS) entry which is preliminary data.</text>
</comment>
<proteinExistence type="predicted"/>
<dbReference type="Pfam" id="PF00628">
    <property type="entry name" value="PHD"/>
    <property type="match status" value="1"/>
</dbReference>
<keyword evidence="2 4" id="KW-0863">Zinc-finger</keyword>
<dbReference type="SUPFAM" id="SSF57850">
    <property type="entry name" value="RING/U-box"/>
    <property type="match status" value="1"/>
</dbReference>
<evidence type="ECO:0000313" key="9">
    <source>
        <dbReference type="Proteomes" id="UP001162131"/>
    </source>
</evidence>
<evidence type="ECO:0000256" key="5">
    <source>
        <dbReference type="SAM" id="MobiDB-lite"/>
    </source>
</evidence>
<evidence type="ECO:0008006" key="10">
    <source>
        <dbReference type="Google" id="ProtNLM"/>
    </source>
</evidence>
<dbReference type="InterPro" id="IPR001841">
    <property type="entry name" value="Znf_RING"/>
</dbReference>
<dbReference type="Gene3D" id="3.30.40.10">
    <property type="entry name" value="Zinc/RING finger domain, C3HC4 (zinc finger)"/>
    <property type="match status" value="2"/>
</dbReference>
<dbReference type="InterPro" id="IPR011011">
    <property type="entry name" value="Znf_FYVE_PHD"/>
</dbReference>
<dbReference type="SUPFAM" id="SSF57903">
    <property type="entry name" value="FYVE/PHD zinc finger"/>
    <property type="match status" value="1"/>
</dbReference>
<dbReference type="InterPro" id="IPR019787">
    <property type="entry name" value="Znf_PHD-finger"/>
</dbReference>
<dbReference type="InterPro" id="IPR001965">
    <property type="entry name" value="Znf_PHD"/>
</dbReference>
<sequence length="212" mass="25099">MSHKLRRLHKLSELFPRQQPPQADQRCLICMEPPRNSPCGLLDCGHNQFCFTCIETWSQITNKCPLCNLRFYSIKNLHTHEKSVIPDKDQVFSYEDHYREIRCRVCHSLEQEEIMLLCDNCDAGYHTTCIGLIAIPNLDEWFCEDCLRRKSVEKRVKQIKEMEKCKKAEGDDKEMPEPAKKRKLRSCREVRIPAEKPRRSLRARKSVYQTEE</sequence>
<name>A0AAU9K868_9CILI</name>
<dbReference type="PROSITE" id="PS50016">
    <property type="entry name" value="ZF_PHD_2"/>
    <property type="match status" value="1"/>
</dbReference>